<organism evidence="1 2">
    <name type="scientific">Candidatus Ryanbacteria bacterium RIFCSPHIGHO2_01_FULL_48_27</name>
    <dbReference type="NCBI Taxonomy" id="1802115"/>
    <lineage>
        <taxon>Bacteria</taxon>
        <taxon>Candidatus Ryaniibacteriota</taxon>
    </lineage>
</organism>
<gene>
    <name evidence="1" type="ORF">A2756_06255</name>
</gene>
<sequence>MAVCAHITKTDGSHFDAFFASGRIAQTSFTLTAFAICVNMPKIKARILGFALVGEQMVKNFWRAALLES</sequence>
<evidence type="ECO:0000313" key="1">
    <source>
        <dbReference type="EMBL" id="OGZ46179.1"/>
    </source>
</evidence>
<proteinExistence type="predicted"/>
<protein>
    <submittedName>
        <fullName evidence="1">Uncharacterized protein</fullName>
    </submittedName>
</protein>
<accession>A0A1G2G7F3</accession>
<dbReference type="EMBL" id="MHNL01000001">
    <property type="protein sequence ID" value="OGZ46179.1"/>
    <property type="molecule type" value="Genomic_DNA"/>
</dbReference>
<evidence type="ECO:0000313" key="2">
    <source>
        <dbReference type="Proteomes" id="UP000177785"/>
    </source>
</evidence>
<comment type="caution">
    <text evidence="1">The sequence shown here is derived from an EMBL/GenBank/DDBJ whole genome shotgun (WGS) entry which is preliminary data.</text>
</comment>
<reference evidence="1 2" key="1">
    <citation type="journal article" date="2016" name="Nat. Commun.">
        <title>Thousands of microbial genomes shed light on interconnected biogeochemical processes in an aquifer system.</title>
        <authorList>
            <person name="Anantharaman K."/>
            <person name="Brown C.T."/>
            <person name="Hug L.A."/>
            <person name="Sharon I."/>
            <person name="Castelle C.J."/>
            <person name="Probst A.J."/>
            <person name="Thomas B.C."/>
            <person name="Singh A."/>
            <person name="Wilkins M.J."/>
            <person name="Karaoz U."/>
            <person name="Brodie E.L."/>
            <person name="Williams K.H."/>
            <person name="Hubbard S.S."/>
            <person name="Banfield J.F."/>
        </authorList>
    </citation>
    <scope>NUCLEOTIDE SEQUENCE [LARGE SCALE GENOMIC DNA]</scope>
</reference>
<name>A0A1G2G7F3_9BACT</name>
<dbReference type="Proteomes" id="UP000177785">
    <property type="component" value="Unassembled WGS sequence"/>
</dbReference>
<dbReference type="AlphaFoldDB" id="A0A1G2G7F3"/>